<dbReference type="EMBL" id="CADIKZ010000001">
    <property type="protein sequence ID" value="CAB3826803.1"/>
    <property type="molecule type" value="Genomic_DNA"/>
</dbReference>
<dbReference type="InterPro" id="IPR012332">
    <property type="entry name" value="Autotransporter_pectin_lyase_C"/>
</dbReference>
<dbReference type="InterPro" id="IPR036709">
    <property type="entry name" value="Autotransporte_beta_dom_sf"/>
</dbReference>
<dbReference type="InterPro" id="IPR005546">
    <property type="entry name" value="Autotransporte_beta"/>
</dbReference>
<feature type="domain" description="Autotransporter" evidence="2">
    <location>
        <begin position="565"/>
        <end position="851"/>
    </location>
</feature>
<reference evidence="3 4" key="1">
    <citation type="submission" date="2020-04" db="EMBL/GenBank/DDBJ databases">
        <authorList>
            <person name="De Canck E."/>
        </authorList>
    </citation>
    <scope>NUCLEOTIDE SEQUENCE [LARGE SCALE GENOMIC DNA]</scope>
    <source>
        <strain evidence="3 4">LMG 26788</strain>
    </source>
</reference>
<dbReference type="GO" id="GO:0019867">
    <property type="term" value="C:outer membrane"/>
    <property type="evidence" value="ECO:0007669"/>
    <property type="project" value="InterPro"/>
</dbReference>
<evidence type="ECO:0000313" key="4">
    <source>
        <dbReference type="Proteomes" id="UP000494203"/>
    </source>
</evidence>
<organism evidence="3 4">
    <name type="scientific">Achromobacter pulmonis</name>
    <dbReference type="NCBI Taxonomy" id="1389932"/>
    <lineage>
        <taxon>Bacteria</taxon>
        <taxon>Pseudomonadati</taxon>
        <taxon>Pseudomonadota</taxon>
        <taxon>Betaproteobacteria</taxon>
        <taxon>Burkholderiales</taxon>
        <taxon>Alcaligenaceae</taxon>
        <taxon>Achromobacter</taxon>
    </lineage>
</organism>
<evidence type="ECO:0000256" key="1">
    <source>
        <dbReference type="SAM" id="MobiDB-lite"/>
    </source>
</evidence>
<sequence length="851" mass="86702">MLALVSAALAAIPACGNSAEVGGVIVTNADRVLNPGDTITYDGPGRAAVIVSGDSSALSGRQITIQAGANTQNNTMGVHVRGGSVILQQSAITTHGFQGVGLQADPVNATRATIEASDTRIETFGADAMGAVANLPGGTITLARTRVTTHGDTASGLFVQTAGARLSAADGSVNTSGNAAHGAEVVDGGLLELANMRVSATGKNAWGIASYATQANSSNTVVLSRGSQVQTQDGAALVAAGGDHRFSLNDADIVGRAGGAVEAGRLLHSLSTGNTRGVRAPNGGGAAPDIATGHITLDATGSRLVGDVLMESGEADIALKGGSSLTGALIERNGGRVKSMTLDGASSWIVRGDSSLAALDNGGTVAFAAPKAPGDFKTLTVDNYTGKGVLVLHTRLGDDASPTDRLVINAGKASGRGALRIINAGGNGALTAQGIRVVQTINGGSTAPGAFTLDAGSSGFRASSRTLAVNGYEYSLLRGGRGGAAQDWYLTSERAAPTPTPAPAGSQQRAASSATAGQDGPRNVSPEGGAYLSNQMMSAALFIHGMHDRMPSKGGVAEPLGPGEAPTASRNVWTRVQGRRDRGLRMAQGRVTLDSERYVLQFGGDLWQAPLGANGALHLGPMAGYGEARSTSTSGLVLPGGETLRARARGKVSGYSAGVYGTAYQNDATRLGAYADTWVQYGRYSNQVSSELGSARYQSSVLSGALDAGYALAPFGASTALAPLVVEPHAGVLYSHYEARQASLQGTRMRTGASDTWRTRAGVRVYPRLAEGGRGVRPFFEADWLHSFDTPSVRMGPNRFEAAASRDSLELKLGVLGWATPALQVSGQVIGNLDGNGQSGLGGAVNLAYHW</sequence>
<dbReference type="Pfam" id="PF03797">
    <property type="entry name" value="Autotransporter"/>
    <property type="match status" value="1"/>
</dbReference>
<feature type="region of interest" description="Disordered" evidence="1">
    <location>
        <begin position="494"/>
        <end position="530"/>
    </location>
</feature>
<dbReference type="PROSITE" id="PS51208">
    <property type="entry name" value="AUTOTRANSPORTER"/>
    <property type="match status" value="1"/>
</dbReference>
<dbReference type="AlphaFoldDB" id="A0A6S7DI98"/>
<dbReference type="SMART" id="SM00869">
    <property type="entry name" value="Autotransporter"/>
    <property type="match status" value="1"/>
</dbReference>
<dbReference type="CDD" id="cd01344">
    <property type="entry name" value="PL2_Passenger_AT"/>
    <property type="match status" value="1"/>
</dbReference>
<accession>A0A6S7DI98</accession>
<protein>
    <recommendedName>
        <fullName evidence="2">Autotransporter domain-containing protein</fullName>
    </recommendedName>
</protein>
<dbReference type="Pfam" id="PF18883">
    <property type="entry name" value="AC_1"/>
    <property type="match status" value="1"/>
</dbReference>
<evidence type="ECO:0000259" key="2">
    <source>
        <dbReference type="PROSITE" id="PS51208"/>
    </source>
</evidence>
<dbReference type="InterPro" id="IPR043990">
    <property type="entry name" value="AC_1"/>
</dbReference>
<dbReference type="InterPro" id="IPR011050">
    <property type="entry name" value="Pectin_lyase_fold/virulence"/>
</dbReference>
<gene>
    <name evidence="3" type="ORF">LMG26788_00558</name>
</gene>
<dbReference type="Gene3D" id="2.160.20.20">
    <property type="match status" value="1"/>
</dbReference>
<dbReference type="InterPro" id="IPR006315">
    <property type="entry name" value="OM_autotransptr_brl_dom"/>
</dbReference>
<keyword evidence="4" id="KW-1185">Reference proteome</keyword>
<name>A0A6S7DI98_9BURK</name>
<dbReference type="NCBIfam" id="TIGR01414">
    <property type="entry name" value="autotrans_barl"/>
    <property type="match status" value="1"/>
</dbReference>
<evidence type="ECO:0000313" key="3">
    <source>
        <dbReference type="EMBL" id="CAB3826803.1"/>
    </source>
</evidence>
<dbReference type="SUPFAM" id="SSF51126">
    <property type="entry name" value="Pectin lyase-like"/>
    <property type="match status" value="1"/>
</dbReference>
<dbReference type="Proteomes" id="UP000494203">
    <property type="component" value="Unassembled WGS sequence"/>
</dbReference>
<dbReference type="Gene3D" id="2.40.128.130">
    <property type="entry name" value="Autotransporter beta-domain"/>
    <property type="match status" value="1"/>
</dbReference>
<feature type="compositionally biased region" description="Polar residues" evidence="1">
    <location>
        <begin position="505"/>
        <end position="516"/>
    </location>
</feature>
<proteinExistence type="predicted"/>
<dbReference type="SUPFAM" id="SSF103515">
    <property type="entry name" value="Autotransporter"/>
    <property type="match status" value="1"/>
</dbReference>